<gene>
    <name evidence="2" type="ORF">V1633_21490</name>
</gene>
<evidence type="ECO:0000313" key="3">
    <source>
        <dbReference type="Proteomes" id="UP001332243"/>
    </source>
</evidence>
<evidence type="ECO:0000256" key="1">
    <source>
        <dbReference type="SAM" id="MobiDB-lite"/>
    </source>
</evidence>
<dbReference type="EMBL" id="JAZGQK010000017">
    <property type="protein sequence ID" value="MEE6261059.1"/>
    <property type="molecule type" value="Genomic_DNA"/>
</dbReference>
<dbReference type="Proteomes" id="UP001332243">
    <property type="component" value="Unassembled WGS sequence"/>
</dbReference>
<keyword evidence="3" id="KW-1185">Reference proteome</keyword>
<evidence type="ECO:0000313" key="2">
    <source>
        <dbReference type="EMBL" id="MEE6261059.1"/>
    </source>
</evidence>
<sequence length="315" mass="34618">MSEAWNRLGRLADTVRGGARAARDRARELRDEFRTSDEPERALVAPLLPGQQLRYAGLASVRTPETHRLGRQFTDQMAGELAEAFDPRALFGLLNIVNPVVWVDAVLTPVRLAAGALLLPGQAAAVTAGLPGEPAPEPGPPHQTPGAGPPHQTLGAGSPHREPLPLTDEQEAFRALFRLSRYRPLADQLAEIAYRNRYVFSGDLATLAGSLLLFLNRYTGTPLAVTDTHLHLLRMGLRPAEGRPDRRQPKLLWSVERARVTRIDAEHGAARLVQFPSTIVFDDGSWIRIVNPAPRDDQSRFLAAVREIPGRRPTP</sequence>
<protein>
    <submittedName>
        <fullName evidence="2">Uncharacterized protein</fullName>
    </submittedName>
</protein>
<organism evidence="2 3">
    <name type="scientific">Plantactinospora sonchi</name>
    <dbReference type="NCBI Taxonomy" id="1544735"/>
    <lineage>
        <taxon>Bacteria</taxon>
        <taxon>Bacillati</taxon>
        <taxon>Actinomycetota</taxon>
        <taxon>Actinomycetes</taxon>
        <taxon>Micromonosporales</taxon>
        <taxon>Micromonosporaceae</taxon>
        <taxon>Plantactinospora</taxon>
    </lineage>
</organism>
<feature type="region of interest" description="Disordered" evidence="1">
    <location>
        <begin position="128"/>
        <end position="164"/>
    </location>
</feature>
<accession>A0ABU7RX20</accession>
<reference evidence="2 3" key="1">
    <citation type="submission" date="2024-01" db="EMBL/GenBank/DDBJ databases">
        <title>Genome insights into Plantactinospora sonchi sp. nov.</title>
        <authorList>
            <person name="Wang L."/>
        </authorList>
    </citation>
    <scope>NUCLEOTIDE SEQUENCE [LARGE SCALE GENOMIC DNA]</scope>
    <source>
        <strain evidence="2 3">NEAU-QY2</strain>
    </source>
</reference>
<proteinExistence type="predicted"/>
<name>A0ABU7RX20_9ACTN</name>
<feature type="compositionally biased region" description="Pro residues" evidence="1">
    <location>
        <begin position="133"/>
        <end position="143"/>
    </location>
</feature>
<comment type="caution">
    <text evidence="2">The sequence shown here is derived from an EMBL/GenBank/DDBJ whole genome shotgun (WGS) entry which is preliminary data.</text>
</comment>
<dbReference type="RefSeq" id="WP_331216159.1">
    <property type="nucleotide sequence ID" value="NZ_JAZGQK010000017.1"/>
</dbReference>